<dbReference type="AlphaFoldDB" id="A0A840I1U2"/>
<dbReference type="PANTHER" id="PTHR35519">
    <property type="entry name" value="MEMBRANE PROTEINS"/>
    <property type="match status" value="1"/>
</dbReference>
<sequence>MNTVEERYADRGPRTALGYDAPPWRDGPDGRIETSALDGLDPKKRASVERLDRIATLLDSQFSVLGVRFGLDPILSVVPVAGDLAGAAFSAYLIMEAARTGAKKRQLARMAVNVGVETVIGSIPVLGTAFDVVYKANKRNVRILREHLLG</sequence>
<dbReference type="EMBL" id="JACHOB010000001">
    <property type="protein sequence ID" value="MBB4658158.1"/>
    <property type="molecule type" value="Genomic_DNA"/>
</dbReference>
<protein>
    <recommendedName>
        <fullName evidence="4">DUF4112 domain-containing protein</fullName>
    </recommendedName>
</protein>
<dbReference type="Proteomes" id="UP000563524">
    <property type="component" value="Unassembled WGS sequence"/>
</dbReference>
<evidence type="ECO:0000313" key="2">
    <source>
        <dbReference type="EMBL" id="MBB4658158.1"/>
    </source>
</evidence>
<feature type="compositionally biased region" description="Basic and acidic residues" evidence="1">
    <location>
        <begin position="1"/>
        <end position="13"/>
    </location>
</feature>
<evidence type="ECO:0000256" key="1">
    <source>
        <dbReference type="SAM" id="MobiDB-lite"/>
    </source>
</evidence>
<reference evidence="2 3" key="1">
    <citation type="submission" date="2020-08" db="EMBL/GenBank/DDBJ databases">
        <title>Genomic Encyclopedia of Type Strains, Phase IV (KMG-IV): sequencing the most valuable type-strain genomes for metagenomic binning, comparative biology and taxonomic classification.</title>
        <authorList>
            <person name="Goeker M."/>
        </authorList>
    </citation>
    <scope>NUCLEOTIDE SEQUENCE [LARGE SCALE GENOMIC DNA]</scope>
    <source>
        <strain evidence="2 3">DSM 102850</strain>
    </source>
</reference>
<feature type="region of interest" description="Disordered" evidence="1">
    <location>
        <begin position="1"/>
        <end position="37"/>
    </location>
</feature>
<dbReference type="PANTHER" id="PTHR35519:SF2">
    <property type="entry name" value="PH DOMAIN PROTEIN"/>
    <property type="match status" value="1"/>
</dbReference>
<evidence type="ECO:0008006" key="4">
    <source>
        <dbReference type="Google" id="ProtNLM"/>
    </source>
</evidence>
<dbReference type="Pfam" id="PF13430">
    <property type="entry name" value="DUF4112"/>
    <property type="match status" value="1"/>
</dbReference>
<dbReference type="RefSeq" id="WP_183815773.1">
    <property type="nucleotide sequence ID" value="NZ_JACHOB010000001.1"/>
</dbReference>
<proteinExistence type="predicted"/>
<evidence type="ECO:0000313" key="3">
    <source>
        <dbReference type="Proteomes" id="UP000563524"/>
    </source>
</evidence>
<accession>A0A840I1U2</accession>
<comment type="caution">
    <text evidence="2">The sequence shown here is derived from an EMBL/GenBank/DDBJ whole genome shotgun (WGS) entry which is preliminary data.</text>
</comment>
<gene>
    <name evidence="2" type="ORF">GGQ59_000658</name>
</gene>
<organism evidence="2 3">
    <name type="scientific">Parvularcula dongshanensis</name>
    <dbReference type="NCBI Taxonomy" id="1173995"/>
    <lineage>
        <taxon>Bacteria</taxon>
        <taxon>Pseudomonadati</taxon>
        <taxon>Pseudomonadota</taxon>
        <taxon>Alphaproteobacteria</taxon>
        <taxon>Parvularculales</taxon>
        <taxon>Parvularculaceae</taxon>
        <taxon>Parvularcula</taxon>
    </lineage>
</organism>
<keyword evidence="3" id="KW-1185">Reference proteome</keyword>
<dbReference type="InterPro" id="IPR025187">
    <property type="entry name" value="DUF4112"/>
</dbReference>
<name>A0A840I1U2_9PROT</name>